<evidence type="ECO:0000313" key="2">
    <source>
        <dbReference type="Proteomes" id="UP000324800"/>
    </source>
</evidence>
<evidence type="ECO:0000313" key="1">
    <source>
        <dbReference type="EMBL" id="KAA6380820.1"/>
    </source>
</evidence>
<dbReference type="EMBL" id="SNRW01007698">
    <property type="protein sequence ID" value="KAA6380820.1"/>
    <property type="molecule type" value="Genomic_DNA"/>
</dbReference>
<dbReference type="AlphaFoldDB" id="A0A5J4VE08"/>
<protein>
    <submittedName>
        <fullName evidence="1">Uncharacterized protein</fullName>
    </submittedName>
</protein>
<dbReference type="Proteomes" id="UP000324800">
    <property type="component" value="Unassembled WGS sequence"/>
</dbReference>
<proteinExistence type="predicted"/>
<sequence>LYPSPEQDPKLERDPPDHVIDLPRDYDLQSPPVLVPESGLVNERDLVLDLDLDYEASNDTERGLGFKLLVKL</sequence>
<reference evidence="1 2" key="1">
    <citation type="submission" date="2019-03" db="EMBL/GenBank/DDBJ databases">
        <title>Single cell metagenomics reveals metabolic interactions within the superorganism composed of flagellate Streblomastix strix and complex community of Bacteroidetes bacteria on its surface.</title>
        <authorList>
            <person name="Treitli S.C."/>
            <person name="Kolisko M."/>
            <person name="Husnik F."/>
            <person name="Keeling P."/>
            <person name="Hampl V."/>
        </authorList>
    </citation>
    <scope>NUCLEOTIDE SEQUENCE [LARGE SCALE GENOMIC DNA]</scope>
    <source>
        <strain evidence="1">ST1C</strain>
    </source>
</reference>
<organism evidence="1 2">
    <name type="scientific">Streblomastix strix</name>
    <dbReference type="NCBI Taxonomy" id="222440"/>
    <lineage>
        <taxon>Eukaryota</taxon>
        <taxon>Metamonada</taxon>
        <taxon>Preaxostyla</taxon>
        <taxon>Oxymonadida</taxon>
        <taxon>Streblomastigidae</taxon>
        <taxon>Streblomastix</taxon>
    </lineage>
</organism>
<comment type="caution">
    <text evidence="1">The sequence shown here is derived from an EMBL/GenBank/DDBJ whole genome shotgun (WGS) entry which is preliminary data.</text>
</comment>
<accession>A0A5J4VE08</accession>
<name>A0A5J4VE08_9EUKA</name>
<feature type="non-terminal residue" evidence="1">
    <location>
        <position position="1"/>
    </location>
</feature>
<gene>
    <name evidence="1" type="ORF">EZS28_023655</name>
</gene>